<feature type="transmembrane region" description="Helical" evidence="18">
    <location>
        <begin position="93"/>
        <end position="111"/>
    </location>
</feature>
<evidence type="ECO:0000256" key="11">
    <source>
        <dbReference type="ARBA" id="ARBA00022989"/>
    </source>
</evidence>
<dbReference type="InterPro" id="IPR036412">
    <property type="entry name" value="HAD-like_sf"/>
</dbReference>
<sequence length="1398" mass="159371">MENPIQWARYRWQRLLSTDGSSNRGILSTIQGWFKTSQTQKNGHKNRIVVASFAGLEEYEKITKYYVNNRIQTTKYTLLNFVPRNLFEQFHRVANIYFLFIVALNWVPLVEAFKKEITMMPLVIVLLIIAIKDAIEDFRRYKFDQQLNNRVTDVYDKEEKDYVPQWWKEVHVGDFIRLNCNELIPADMVLLYSSDDDGICHIETSNLDGETNLKQREVVKGLIELDFEINPEMFRSRIECENPNNDLNKFKGFIENENKIKFGLSNKHLLLRNCTIRNTEAVVGIVVYAGHETKALLNNSGPRYKRSKLERKLNIDVLWCVILLFVMCLTGAVGHGIWLEKYLEIASFNIPMENGKALSLPYAVFFTFWTNVILLQVLIPISLYVSIEIVKLGQIYFLQNDIDLCDESTNSSIQCQALNITEDLGQVEYIFSDKTGTLTENKMVFSRCSVAGVEYPHEENAKRLEFYYDSDSKTNLINNIMESPSKAISKMESYKPKSWLRRHIFSCFSHDIDLKGEASHRNSLLSRKVAFSSSIEKDVAPDSELLRKLNLFSSKPLDLMDKMSGDLSLEFTQIIDFFLALAICNTVVVSPANYVGKTPSITRIPMKSLDELKQLFQRFSGSRTSPSSLSSLKDPFIESPSLLVSKLLGRLKVASTSSSIVDQHQILPSRPTKTTVHPSSPERRAEILKNNNLVTETSSSTSASIDDEGVNYLNLCYEAESPDEAALVHAAKAYECTLVSRTPDQVTVDLRDRGLLHFQLLHILPFDSIRKRMSVVVRHPLTNKVVVYTKGADSVMMDLLDTSTKGKLEIGLYIKEKTQKYLDFYAKNGLRTLCIAKRVLSTVDYSEWLRFHTKAETSIDNREELLLQSAVKLETNLTLIGATGIVDRLQDGVPDTIRALRRAGIKIWVLTGDKRETAVNIAFACKLLDQKDTILNLRSDSKKHVQIIKITNPSFNVNFLPSSSVTEPTTQGHLGLVIDGKTLEFALHESLQDRFLELAEQCRAVICCRSAPLQKSRVVQLVRDKLKVMTLAIGDGANDVSMIQVADIGIGISGQEGMQAAVSSDFAISWFKHLKKLLLVHGHWCYSRLANMILYFFYKNVAYVCLLFWYQFFCGFSGSSMIDYWILVLFNLLFTSIPPIVYGILDKDVSAKTLLQFPELYKSGQQSKLPCFLWIIFSSLTFWISILDAFYQSLICFFVSYFTYFDSECDIYSFGSPINTAALFMILMHLMIEGKTWTRIHWIIMVVSVLLYFVVGLSFGANCVNCNPPSNPLGIFQNEMTKPLFYLICVISVVAALLPRYFFRIIQGSIFPSPLLWARYIDTLSPVERKQITQEWKDNDEASEQKYSGNINITSLNVKNLTLIQSATELQTPLPQELDFFLKRNSDYSDEKPSHDLL</sequence>
<dbReference type="SFLD" id="SFLDG00002">
    <property type="entry name" value="C1.7:_P-type_atpase_like"/>
    <property type="match status" value="1"/>
</dbReference>
<evidence type="ECO:0000256" key="2">
    <source>
        <dbReference type="ARBA" id="ARBA00004477"/>
    </source>
</evidence>
<evidence type="ECO:0000256" key="3">
    <source>
        <dbReference type="ARBA" id="ARBA00008109"/>
    </source>
</evidence>
<dbReference type="InterPro" id="IPR006539">
    <property type="entry name" value="P-type_ATPase_IV"/>
</dbReference>
<evidence type="ECO:0000313" key="21">
    <source>
        <dbReference type="Ensembl" id="ENSCMIP00000024488.1"/>
    </source>
</evidence>
<feature type="transmembrane region" description="Helical" evidence="18">
    <location>
        <begin position="1284"/>
        <end position="1303"/>
    </location>
</feature>
<name>A0A4W3IC05_CALMI</name>
<dbReference type="Pfam" id="PF16209">
    <property type="entry name" value="PhoLip_ATPase_N"/>
    <property type="match status" value="1"/>
</dbReference>
<protein>
    <recommendedName>
        <fullName evidence="18">Phospholipid-transporting ATPase</fullName>
        <ecNumber evidence="18">7.6.2.1</ecNumber>
    </recommendedName>
</protein>
<dbReference type="OMA" id="KKYIDCC"/>
<evidence type="ECO:0000313" key="22">
    <source>
        <dbReference type="Proteomes" id="UP000314986"/>
    </source>
</evidence>
<evidence type="ECO:0000256" key="6">
    <source>
        <dbReference type="ARBA" id="ARBA00022741"/>
    </source>
</evidence>
<evidence type="ECO:0000256" key="16">
    <source>
        <dbReference type="PIRSR" id="PIRSR606539-2"/>
    </source>
</evidence>
<dbReference type="GO" id="GO:1990531">
    <property type="term" value="C:phospholipid-translocating ATPase complex"/>
    <property type="evidence" value="ECO:0007669"/>
    <property type="project" value="UniProtKB-ARBA"/>
</dbReference>
<keyword evidence="10 18" id="KW-1278">Translocase</keyword>
<dbReference type="STRING" id="7868.ENSCMIP00000024488"/>
<keyword evidence="6 16" id="KW-0547">Nucleotide-binding</keyword>
<feature type="binding site" evidence="16">
    <location>
        <position position="1038"/>
    </location>
    <ligand>
        <name>ATP</name>
        <dbReference type="ChEBI" id="CHEBI:30616"/>
    </ligand>
</feature>
<dbReference type="NCBIfam" id="TIGR01652">
    <property type="entry name" value="ATPase-Plipid"/>
    <property type="match status" value="2"/>
</dbReference>
<feature type="binding site" evidence="16">
    <location>
        <position position="766"/>
    </location>
    <ligand>
        <name>ATP</name>
        <dbReference type="ChEBI" id="CHEBI:30616"/>
    </ligand>
</feature>
<feature type="binding site" evidence="16">
    <location>
        <position position="831"/>
    </location>
    <ligand>
        <name>ATP</name>
        <dbReference type="ChEBI" id="CHEBI:30616"/>
    </ligand>
</feature>
<reference evidence="21" key="4">
    <citation type="submission" date="2025-08" db="UniProtKB">
        <authorList>
            <consortium name="Ensembl"/>
        </authorList>
    </citation>
    <scope>IDENTIFICATION</scope>
</reference>
<feature type="domain" description="P-type ATPase C-terminal" evidence="20">
    <location>
        <begin position="1062"/>
        <end position="1313"/>
    </location>
</feature>
<reference evidence="21" key="5">
    <citation type="submission" date="2025-09" db="UniProtKB">
        <authorList>
            <consortium name="Ensembl"/>
        </authorList>
    </citation>
    <scope>IDENTIFICATION</scope>
</reference>
<feature type="binding site" evidence="16">
    <location>
        <position position="435"/>
    </location>
    <ligand>
        <name>ATP</name>
        <dbReference type="ChEBI" id="CHEBI:30616"/>
    </ligand>
</feature>
<feature type="binding site" evidence="16">
    <location>
        <position position="433"/>
    </location>
    <ligand>
        <name>ATP</name>
        <dbReference type="ChEBI" id="CHEBI:30616"/>
    </ligand>
</feature>
<accession>A0A4W3IC05</accession>
<keyword evidence="8 16" id="KW-0067">ATP-binding</keyword>
<dbReference type="CDD" id="cd02073">
    <property type="entry name" value="P-type_ATPase_APLT_Dnf-like"/>
    <property type="match status" value="1"/>
</dbReference>
<feature type="transmembrane region" description="Helical" evidence="18">
    <location>
        <begin position="1124"/>
        <end position="1145"/>
    </location>
</feature>
<gene>
    <name evidence="21" type="primary">LOC103178138</name>
</gene>
<dbReference type="PANTHER" id="PTHR24092:SF84">
    <property type="entry name" value="PHOSPHOLIPID-TRANSPORTING ATPASE VD"/>
    <property type="match status" value="1"/>
</dbReference>
<evidence type="ECO:0000256" key="1">
    <source>
        <dbReference type="ARBA" id="ARBA00001946"/>
    </source>
</evidence>
<comment type="cofactor">
    <cofactor evidence="1 17">
        <name>Mg(2+)</name>
        <dbReference type="ChEBI" id="CHEBI:18420"/>
    </cofactor>
</comment>
<feature type="binding site" evidence="16">
    <location>
        <position position="724"/>
    </location>
    <ligand>
        <name>ATP</name>
        <dbReference type="ChEBI" id="CHEBI:30616"/>
    </ligand>
</feature>
<dbReference type="Proteomes" id="UP000314986">
    <property type="component" value="Unassembled WGS sequence"/>
</dbReference>
<evidence type="ECO:0000256" key="4">
    <source>
        <dbReference type="ARBA" id="ARBA00022692"/>
    </source>
</evidence>
<evidence type="ECO:0000256" key="10">
    <source>
        <dbReference type="ARBA" id="ARBA00022967"/>
    </source>
</evidence>
<feature type="transmembrane region" description="Helical" evidence="18">
    <location>
        <begin position="313"/>
        <end position="339"/>
    </location>
</feature>
<dbReference type="InParanoid" id="A0A4W3IC05"/>
<evidence type="ECO:0000256" key="12">
    <source>
        <dbReference type="ARBA" id="ARBA00023136"/>
    </source>
</evidence>
<dbReference type="InterPro" id="IPR044492">
    <property type="entry name" value="P_typ_ATPase_HD_dom"/>
</dbReference>
<evidence type="ECO:0000256" key="8">
    <source>
        <dbReference type="ARBA" id="ARBA00022840"/>
    </source>
</evidence>
<dbReference type="Gene3D" id="1.20.1110.10">
    <property type="entry name" value="Calcium-transporting ATPase, transmembrane domain"/>
    <property type="match status" value="1"/>
</dbReference>
<dbReference type="GO" id="GO:0045332">
    <property type="term" value="P:phospholipid translocation"/>
    <property type="evidence" value="ECO:0007669"/>
    <property type="project" value="TreeGrafter"/>
</dbReference>
<dbReference type="GO" id="GO:0140351">
    <property type="term" value="F:glycosylceramide flippase activity"/>
    <property type="evidence" value="ECO:0007669"/>
    <property type="project" value="UniProtKB-ARBA"/>
</dbReference>
<feature type="binding site" evidence="16">
    <location>
        <position position="434"/>
    </location>
    <ligand>
        <name>ATP</name>
        <dbReference type="ChEBI" id="CHEBI:30616"/>
    </ligand>
</feature>
<dbReference type="InterPro" id="IPR032630">
    <property type="entry name" value="P_typ_ATPase_c"/>
</dbReference>
<dbReference type="FunFam" id="3.40.50.1000:FF:000001">
    <property type="entry name" value="Phospholipid-transporting ATPase IC"/>
    <property type="match status" value="1"/>
</dbReference>
<dbReference type="InterPro" id="IPR023299">
    <property type="entry name" value="ATPase_P-typ_cyto_dom_N"/>
</dbReference>
<feature type="domain" description="P-type ATPase N-terminal" evidence="19">
    <location>
        <begin position="61"/>
        <end position="118"/>
    </location>
</feature>
<keyword evidence="9 17" id="KW-0460">Magnesium</keyword>
<feature type="binding site" evidence="17">
    <location>
        <position position="435"/>
    </location>
    <ligand>
        <name>Mg(2+)</name>
        <dbReference type="ChEBI" id="CHEBI:18420"/>
    </ligand>
</feature>
<dbReference type="Ensembl" id="ENSCMIT00000024895.1">
    <property type="protein sequence ID" value="ENSCMIP00000024488.1"/>
    <property type="gene ID" value="ENSCMIG00000010806.1"/>
</dbReference>
<dbReference type="GO" id="GO:0000287">
    <property type="term" value="F:magnesium ion binding"/>
    <property type="evidence" value="ECO:0007669"/>
    <property type="project" value="UniProtKB-UniRule"/>
</dbReference>
<dbReference type="GO" id="GO:0005524">
    <property type="term" value="F:ATP binding"/>
    <property type="evidence" value="ECO:0007669"/>
    <property type="project" value="UniProtKB-UniRule"/>
</dbReference>
<comment type="catalytic activity">
    <reaction evidence="13 18">
        <text>ATP + H2O + phospholipidSide 1 = ADP + phosphate + phospholipidSide 2.</text>
        <dbReference type="EC" id="7.6.2.1"/>
    </reaction>
</comment>
<feature type="binding site" evidence="16">
    <location>
        <position position="1015"/>
    </location>
    <ligand>
        <name>ATP</name>
        <dbReference type="ChEBI" id="CHEBI:30616"/>
    </ligand>
</feature>
<evidence type="ECO:0000259" key="20">
    <source>
        <dbReference type="Pfam" id="PF16212"/>
    </source>
</evidence>
<organism evidence="21 22">
    <name type="scientific">Callorhinchus milii</name>
    <name type="common">Ghost shark</name>
    <dbReference type="NCBI Taxonomy" id="7868"/>
    <lineage>
        <taxon>Eukaryota</taxon>
        <taxon>Metazoa</taxon>
        <taxon>Chordata</taxon>
        <taxon>Craniata</taxon>
        <taxon>Vertebrata</taxon>
        <taxon>Chondrichthyes</taxon>
        <taxon>Holocephali</taxon>
        <taxon>Chimaeriformes</taxon>
        <taxon>Callorhinchidae</taxon>
        <taxon>Callorhinchus</taxon>
    </lineage>
</organism>
<dbReference type="Gene3D" id="3.40.1110.10">
    <property type="entry name" value="Calcium-transporting ATPase, cytoplasmic domain N"/>
    <property type="match status" value="2"/>
</dbReference>
<dbReference type="FunFam" id="3.40.50.1000:FF:000023">
    <property type="entry name" value="Phospholipid-transporting ATPase"/>
    <property type="match status" value="1"/>
</dbReference>
<keyword evidence="7" id="KW-0256">Endoplasmic reticulum</keyword>
<feature type="binding site" evidence="16">
    <location>
        <position position="911"/>
    </location>
    <ligand>
        <name>ATP</name>
        <dbReference type="ChEBI" id="CHEBI:30616"/>
    </ligand>
</feature>
<dbReference type="GeneTree" id="ENSGT00940000156728"/>
<feature type="binding site" evidence="17">
    <location>
        <position position="1039"/>
    </location>
    <ligand>
        <name>Mg(2+)</name>
        <dbReference type="ChEBI" id="CHEBI:18420"/>
    </ligand>
</feature>
<feature type="binding site" evidence="16">
    <location>
        <position position="1039"/>
    </location>
    <ligand>
        <name>ATP</name>
        <dbReference type="ChEBI" id="CHEBI:30616"/>
    </ligand>
</feature>
<keyword evidence="4 18" id="KW-0812">Transmembrane</keyword>
<dbReference type="InterPro" id="IPR001757">
    <property type="entry name" value="P_typ_ATPase"/>
</dbReference>
<dbReference type="PRINTS" id="PR00119">
    <property type="entry name" value="CATATPASE"/>
</dbReference>
<dbReference type="GO" id="GO:0005789">
    <property type="term" value="C:endoplasmic reticulum membrane"/>
    <property type="evidence" value="ECO:0007669"/>
    <property type="project" value="UniProtKB-SubCell"/>
</dbReference>
<feature type="binding site" evidence="17">
    <location>
        <position position="1035"/>
    </location>
    <ligand>
        <name>Mg(2+)</name>
        <dbReference type="ChEBI" id="CHEBI:18420"/>
    </ligand>
</feature>
<evidence type="ECO:0000256" key="13">
    <source>
        <dbReference type="ARBA" id="ARBA00034036"/>
    </source>
</evidence>
<dbReference type="SUPFAM" id="SSF81660">
    <property type="entry name" value="Metal cation-transporting ATPase, ATP-binding domain N"/>
    <property type="match status" value="1"/>
</dbReference>
<proteinExistence type="inferred from homology"/>
<dbReference type="SUPFAM" id="SSF56784">
    <property type="entry name" value="HAD-like"/>
    <property type="match status" value="1"/>
</dbReference>
<comment type="catalytic activity">
    <reaction evidence="14">
        <text>a beta-D-glucosyl-(1&lt;-&gt;1')-N-acylsphing-4-enine(out) + ATP + H2O = a beta-D-glucosyl-(1&lt;-&gt;1')-N-acylsphing-4-enine(in) + ADP + phosphate + H(+)</text>
        <dbReference type="Rhea" id="RHEA:66036"/>
        <dbReference type="ChEBI" id="CHEBI:15377"/>
        <dbReference type="ChEBI" id="CHEBI:15378"/>
        <dbReference type="ChEBI" id="CHEBI:22801"/>
        <dbReference type="ChEBI" id="CHEBI:30616"/>
        <dbReference type="ChEBI" id="CHEBI:43474"/>
        <dbReference type="ChEBI" id="CHEBI:456216"/>
    </reaction>
    <physiologicalReaction direction="left-to-right" evidence="14">
        <dbReference type="Rhea" id="RHEA:66037"/>
    </physiologicalReaction>
</comment>
<dbReference type="NCBIfam" id="TIGR01494">
    <property type="entry name" value="ATPase_P-type"/>
    <property type="match status" value="1"/>
</dbReference>
<dbReference type="PANTHER" id="PTHR24092">
    <property type="entry name" value="PROBABLE PHOSPHOLIPID-TRANSPORTING ATPASE"/>
    <property type="match status" value="1"/>
</dbReference>
<feature type="active site" description="4-aspartylphosphate intermediate" evidence="15">
    <location>
        <position position="433"/>
    </location>
</feature>
<reference evidence="22" key="3">
    <citation type="journal article" date="2014" name="Nature">
        <title>Elephant shark genome provides unique insights into gnathostome evolution.</title>
        <authorList>
            <consortium name="International Elephant Shark Genome Sequencing Consortium"/>
            <person name="Venkatesh B."/>
            <person name="Lee A.P."/>
            <person name="Ravi V."/>
            <person name="Maurya A.K."/>
            <person name="Lian M.M."/>
            <person name="Swann J.B."/>
            <person name="Ohta Y."/>
            <person name="Flajnik M.F."/>
            <person name="Sutoh Y."/>
            <person name="Kasahara M."/>
            <person name="Hoon S."/>
            <person name="Gangu V."/>
            <person name="Roy S.W."/>
            <person name="Irimia M."/>
            <person name="Korzh V."/>
            <person name="Kondrychyn I."/>
            <person name="Lim Z.W."/>
            <person name="Tay B.H."/>
            <person name="Tohari S."/>
            <person name="Kong K.W."/>
            <person name="Ho S."/>
            <person name="Lorente-Galdos B."/>
            <person name="Quilez J."/>
            <person name="Marques-Bonet T."/>
            <person name="Raney B.J."/>
            <person name="Ingham P.W."/>
            <person name="Tay A."/>
            <person name="Hillier L.W."/>
            <person name="Minx P."/>
            <person name="Boehm T."/>
            <person name="Wilson R.K."/>
            <person name="Brenner S."/>
            <person name="Warren W.C."/>
        </authorList>
    </citation>
    <scope>NUCLEOTIDE SEQUENCE [LARGE SCALE GENOMIC DNA]</scope>
</reference>
<evidence type="ECO:0000259" key="19">
    <source>
        <dbReference type="Pfam" id="PF16209"/>
    </source>
</evidence>
<dbReference type="InterPro" id="IPR008250">
    <property type="entry name" value="ATPase_P-typ_transduc_dom_A_sf"/>
</dbReference>
<dbReference type="SUPFAM" id="SSF81653">
    <property type="entry name" value="Calcium ATPase, transduction domain A"/>
    <property type="match status" value="1"/>
</dbReference>
<feature type="transmembrane region" description="Helical" evidence="18">
    <location>
        <begin position="1211"/>
        <end position="1230"/>
    </location>
</feature>
<dbReference type="SFLD" id="SFLDF00027">
    <property type="entry name" value="p-type_atpase"/>
    <property type="match status" value="1"/>
</dbReference>
<dbReference type="InterPro" id="IPR018303">
    <property type="entry name" value="ATPase_P-typ_P_site"/>
</dbReference>
<reference evidence="22" key="2">
    <citation type="journal article" date="2007" name="PLoS Biol.">
        <title>Survey sequencing and comparative analysis of the elephant shark (Callorhinchus milii) genome.</title>
        <authorList>
            <person name="Venkatesh B."/>
            <person name="Kirkness E.F."/>
            <person name="Loh Y.H."/>
            <person name="Halpern A.L."/>
            <person name="Lee A.P."/>
            <person name="Johnson J."/>
            <person name="Dandona N."/>
            <person name="Viswanathan L.D."/>
            <person name="Tay A."/>
            <person name="Venter J.C."/>
            <person name="Strausberg R.L."/>
            <person name="Brenner S."/>
        </authorList>
    </citation>
    <scope>NUCLEOTIDE SEQUENCE [LARGE SCALE GENOMIC DNA]</scope>
</reference>
<comment type="similarity">
    <text evidence="3 18">Belongs to the cation transport ATPase (P-type) (TC 3.A.3) family. Type IV subfamily.</text>
</comment>
<feature type="binding site" evidence="16">
    <location>
        <position position="912"/>
    </location>
    <ligand>
        <name>ATP</name>
        <dbReference type="ChEBI" id="CHEBI:30616"/>
    </ligand>
</feature>
<dbReference type="Pfam" id="PF16212">
    <property type="entry name" value="PhoLip_ATPase_C"/>
    <property type="match status" value="1"/>
</dbReference>
<evidence type="ECO:0000256" key="18">
    <source>
        <dbReference type="RuleBase" id="RU362033"/>
    </source>
</evidence>
<evidence type="ECO:0000256" key="9">
    <source>
        <dbReference type="ARBA" id="ARBA00022842"/>
    </source>
</evidence>
<feature type="transmembrane region" description="Helical" evidence="18">
    <location>
        <begin position="1093"/>
        <end position="1112"/>
    </location>
</feature>
<reference evidence="22" key="1">
    <citation type="journal article" date="2006" name="Science">
        <title>Ancient noncoding elements conserved in the human genome.</title>
        <authorList>
            <person name="Venkatesh B."/>
            <person name="Kirkness E.F."/>
            <person name="Loh Y.H."/>
            <person name="Halpern A.L."/>
            <person name="Lee A.P."/>
            <person name="Johnson J."/>
            <person name="Dandona N."/>
            <person name="Viswanathan L.D."/>
            <person name="Tay A."/>
            <person name="Venter J.C."/>
            <person name="Strausberg R.L."/>
            <person name="Brenner S."/>
        </authorList>
    </citation>
    <scope>NUCLEOTIDE SEQUENCE [LARGE SCALE GENOMIC DNA]</scope>
</reference>
<feature type="binding site" evidence="16">
    <location>
        <position position="790"/>
    </location>
    <ligand>
        <name>ATP</name>
        <dbReference type="ChEBI" id="CHEBI:30616"/>
    </ligand>
</feature>
<dbReference type="Pfam" id="PF13246">
    <property type="entry name" value="Cation_ATPase"/>
    <property type="match status" value="1"/>
</dbReference>
<dbReference type="SFLD" id="SFLDS00003">
    <property type="entry name" value="Haloacid_Dehalogenase"/>
    <property type="match status" value="1"/>
</dbReference>
<keyword evidence="22" id="KW-1185">Reference proteome</keyword>
<dbReference type="InterPro" id="IPR023214">
    <property type="entry name" value="HAD_sf"/>
</dbReference>
<dbReference type="InterPro" id="IPR032631">
    <property type="entry name" value="P-type_ATPase_N"/>
</dbReference>
<dbReference type="FunFam" id="3.40.1110.10:FF:000009">
    <property type="entry name" value="Phospholipid-transporting ATPase"/>
    <property type="match status" value="1"/>
</dbReference>
<feature type="transmembrane region" description="Helical" evidence="18">
    <location>
        <begin position="1242"/>
        <end position="1264"/>
    </location>
</feature>
<dbReference type="GO" id="GO:0016887">
    <property type="term" value="F:ATP hydrolysis activity"/>
    <property type="evidence" value="ECO:0007669"/>
    <property type="project" value="InterPro"/>
</dbReference>
<evidence type="ECO:0000256" key="5">
    <source>
        <dbReference type="ARBA" id="ARBA00022723"/>
    </source>
</evidence>
<keyword evidence="12 18" id="KW-0472">Membrane</keyword>
<comment type="subcellular location">
    <subcellularLocation>
        <location evidence="2">Endoplasmic reticulum membrane</location>
        <topology evidence="2">Multi-pass membrane protein</topology>
    </subcellularLocation>
    <subcellularLocation>
        <location evidence="18">Membrane</location>
        <topology evidence="18">Multi-pass membrane protein</topology>
    </subcellularLocation>
</comment>
<feature type="binding site" evidence="16">
    <location>
        <position position="913"/>
    </location>
    <ligand>
        <name>ATP</name>
        <dbReference type="ChEBI" id="CHEBI:30616"/>
    </ligand>
</feature>
<feature type="transmembrane region" description="Helical" evidence="18">
    <location>
        <begin position="117"/>
        <end position="135"/>
    </location>
</feature>
<evidence type="ECO:0000256" key="14">
    <source>
        <dbReference type="ARBA" id="ARBA00050913"/>
    </source>
</evidence>
<dbReference type="PROSITE" id="PS00154">
    <property type="entry name" value="ATPASE_E1_E2"/>
    <property type="match status" value="1"/>
</dbReference>
<feature type="transmembrane region" description="Helical" evidence="18">
    <location>
        <begin position="1171"/>
        <end position="1191"/>
    </location>
</feature>
<dbReference type="GO" id="GO:0005886">
    <property type="term" value="C:plasma membrane"/>
    <property type="evidence" value="ECO:0007669"/>
    <property type="project" value="TreeGrafter"/>
</dbReference>
<dbReference type="SUPFAM" id="SSF81665">
    <property type="entry name" value="Calcium ATPase, transmembrane domain M"/>
    <property type="match status" value="1"/>
</dbReference>
<keyword evidence="5 17" id="KW-0479">Metal-binding</keyword>
<dbReference type="InterPro" id="IPR023298">
    <property type="entry name" value="ATPase_P-typ_TM_dom_sf"/>
</dbReference>
<feature type="binding site" evidence="16">
    <location>
        <position position="1009"/>
    </location>
    <ligand>
        <name>ATP</name>
        <dbReference type="ChEBI" id="CHEBI:30616"/>
    </ligand>
</feature>
<dbReference type="Gene3D" id="3.40.50.1000">
    <property type="entry name" value="HAD superfamily/HAD-like"/>
    <property type="match status" value="2"/>
</dbReference>
<feature type="binding site" evidence="17">
    <location>
        <position position="433"/>
    </location>
    <ligand>
        <name>Mg(2+)</name>
        <dbReference type="ChEBI" id="CHEBI:18420"/>
    </ligand>
</feature>
<feature type="transmembrane region" description="Helical" evidence="18">
    <location>
        <begin position="359"/>
        <end position="385"/>
    </location>
</feature>
<keyword evidence="11 18" id="KW-1133">Transmembrane helix</keyword>
<evidence type="ECO:0000256" key="15">
    <source>
        <dbReference type="PIRSR" id="PIRSR606539-1"/>
    </source>
</evidence>
<dbReference type="FunFam" id="2.70.150.10:FF:000022">
    <property type="entry name" value="Phospholipid-transporting ATPase"/>
    <property type="match status" value="1"/>
</dbReference>
<dbReference type="EC" id="7.6.2.1" evidence="18"/>
<dbReference type="Gene3D" id="2.70.150.10">
    <property type="entry name" value="Calcium-transporting ATPase, cytoplasmic transduction domain A"/>
    <property type="match status" value="1"/>
</dbReference>
<evidence type="ECO:0000256" key="17">
    <source>
        <dbReference type="PIRSR" id="PIRSR606539-3"/>
    </source>
</evidence>
<evidence type="ECO:0000256" key="7">
    <source>
        <dbReference type="ARBA" id="ARBA00022824"/>
    </source>
</evidence>